<dbReference type="RefSeq" id="WP_346072743.1">
    <property type="nucleotide sequence ID" value="NZ_BAAAHU010000018.1"/>
</dbReference>
<organism evidence="1 2">
    <name type="scientific">Streptomyces thermogriseus</name>
    <dbReference type="NCBI Taxonomy" id="75292"/>
    <lineage>
        <taxon>Bacteria</taxon>
        <taxon>Bacillati</taxon>
        <taxon>Actinomycetota</taxon>
        <taxon>Actinomycetes</taxon>
        <taxon>Kitasatosporales</taxon>
        <taxon>Streptomycetaceae</taxon>
        <taxon>Streptomyces</taxon>
    </lineage>
</organism>
<accession>A0ABN1SXF5</accession>
<reference evidence="1 2" key="1">
    <citation type="journal article" date="2019" name="Int. J. Syst. Evol. Microbiol.">
        <title>The Global Catalogue of Microorganisms (GCM) 10K type strain sequencing project: providing services to taxonomists for standard genome sequencing and annotation.</title>
        <authorList>
            <consortium name="The Broad Institute Genomics Platform"/>
            <consortium name="The Broad Institute Genome Sequencing Center for Infectious Disease"/>
            <person name="Wu L."/>
            <person name="Ma J."/>
        </authorList>
    </citation>
    <scope>NUCLEOTIDE SEQUENCE [LARGE SCALE GENOMIC DNA]</scope>
    <source>
        <strain evidence="1 2">JCM 11269</strain>
    </source>
</reference>
<dbReference type="Proteomes" id="UP001501072">
    <property type="component" value="Unassembled WGS sequence"/>
</dbReference>
<dbReference type="EMBL" id="BAAAHU010000018">
    <property type="protein sequence ID" value="GAA1008499.1"/>
    <property type="molecule type" value="Genomic_DNA"/>
</dbReference>
<comment type="caution">
    <text evidence="1">The sequence shown here is derived from an EMBL/GenBank/DDBJ whole genome shotgun (WGS) entry which is preliminary data.</text>
</comment>
<gene>
    <name evidence="1" type="ORF">GCM10009564_21070</name>
</gene>
<evidence type="ECO:0000313" key="2">
    <source>
        <dbReference type="Proteomes" id="UP001501072"/>
    </source>
</evidence>
<sequence length="294" mass="32328">MSIRPLKLPKVRAQTIRRLADLGFDRGDSPFMLPGDDRVVDRLVTHLRAADLYWISDDMTALSVHAGEQLAAARWATADRPSPIGLAVFDGGLGMADVAPGIHAPVQALAWGPGPGSTLIVWHLLDGPELLSALPGADVSGVPPLLAVREDRLPVTDEPVSLDDLPAHKGMRPSRTIVAALAAAWHLMQQPQLADRTMREPSRADARALRRAALPDDGVTLVTLRRQYTPTDRDPDAGTDGRRYRHRWVVSGHWRNQPYGPGRSKRRQTWIPSYVKGPEGAPLLVTEKVNVWRR</sequence>
<keyword evidence="2" id="KW-1185">Reference proteome</keyword>
<name>A0ABN1SXF5_9ACTN</name>
<proteinExistence type="predicted"/>
<protein>
    <submittedName>
        <fullName evidence="1">Uncharacterized protein</fullName>
    </submittedName>
</protein>
<evidence type="ECO:0000313" key="1">
    <source>
        <dbReference type="EMBL" id="GAA1008499.1"/>
    </source>
</evidence>